<proteinExistence type="predicted"/>
<dbReference type="InterPro" id="IPR001932">
    <property type="entry name" value="PPM-type_phosphatase-like_dom"/>
</dbReference>
<dbReference type="EMBL" id="CM009297">
    <property type="protein sequence ID" value="RQO94572.1"/>
    <property type="molecule type" value="Genomic_DNA"/>
</dbReference>
<reference evidence="2 3" key="1">
    <citation type="journal article" date="2006" name="Science">
        <title>The genome of black cottonwood, Populus trichocarpa (Torr. &amp; Gray).</title>
        <authorList>
            <person name="Tuskan G.A."/>
            <person name="Difazio S."/>
            <person name="Jansson S."/>
            <person name="Bohlmann J."/>
            <person name="Grigoriev I."/>
            <person name="Hellsten U."/>
            <person name="Putnam N."/>
            <person name="Ralph S."/>
            <person name="Rombauts S."/>
            <person name="Salamov A."/>
            <person name="Schein J."/>
            <person name="Sterck L."/>
            <person name="Aerts A."/>
            <person name="Bhalerao R.R."/>
            <person name="Bhalerao R.P."/>
            <person name="Blaudez D."/>
            <person name="Boerjan W."/>
            <person name="Brun A."/>
            <person name="Brunner A."/>
            <person name="Busov V."/>
            <person name="Campbell M."/>
            <person name="Carlson J."/>
            <person name="Chalot M."/>
            <person name="Chapman J."/>
            <person name="Chen G.L."/>
            <person name="Cooper D."/>
            <person name="Coutinho P.M."/>
            <person name="Couturier J."/>
            <person name="Covert S."/>
            <person name="Cronk Q."/>
            <person name="Cunningham R."/>
            <person name="Davis J."/>
            <person name="Degroeve S."/>
            <person name="Dejardin A."/>
            <person name="Depamphilis C."/>
            <person name="Detter J."/>
            <person name="Dirks B."/>
            <person name="Dubchak I."/>
            <person name="Duplessis S."/>
            <person name="Ehlting J."/>
            <person name="Ellis B."/>
            <person name="Gendler K."/>
            <person name="Goodstein D."/>
            <person name="Gribskov M."/>
            <person name="Grimwood J."/>
            <person name="Groover A."/>
            <person name="Gunter L."/>
            <person name="Hamberger B."/>
            <person name="Heinze B."/>
            <person name="Helariutta Y."/>
            <person name="Henrissat B."/>
            <person name="Holligan D."/>
            <person name="Holt R."/>
            <person name="Huang W."/>
            <person name="Islam-Faridi N."/>
            <person name="Jones S."/>
            <person name="Jones-Rhoades M."/>
            <person name="Jorgensen R."/>
            <person name="Joshi C."/>
            <person name="Kangasjarvi J."/>
            <person name="Karlsson J."/>
            <person name="Kelleher C."/>
            <person name="Kirkpatrick R."/>
            <person name="Kirst M."/>
            <person name="Kohler A."/>
            <person name="Kalluri U."/>
            <person name="Larimer F."/>
            <person name="Leebens-Mack J."/>
            <person name="Leple J.C."/>
            <person name="Locascio P."/>
            <person name="Lou Y."/>
            <person name="Lucas S."/>
            <person name="Martin F."/>
            <person name="Montanini B."/>
            <person name="Napoli C."/>
            <person name="Nelson D.R."/>
            <person name="Nelson C."/>
            <person name="Nieminen K."/>
            <person name="Nilsson O."/>
            <person name="Pereda V."/>
            <person name="Peter G."/>
            <person name="Philippe R."/>
            <person name="Pilate G."/>
            <person name="Poliakov A."/>
            <person name="Razumovskaya J."/>
            <person name="Richardson P."/>
            <person name="Rinaldi C."/>
            <person name="Ritland K."/>
            <person name="Rouze P."/>
            <person name="Ryaboy D."/>
            <person name="Schmutz J."/>
            <person name="Schrader J."/>
            <person name="Segerman B."/>
            <person name="Shin H."/>
            <person name="Siddiqui A."/>
            <person name="Sterky F."/>
            <person name="Terry A."/>
            <person name="Tsai C.J."/>
            <person name="Uberbacher E."/>
            <person name="Unneberg P."/>
            <person name="Vahala J."/>
            <person name="Wall K."/>
            <person name="Wessler S."/>
            <person name="Yang G."/>
            <person name="Yin T."/>
            <person name="Douglas C."/>
            <person name="Marra M."/>
            <person name="Sandberg G."/>
            <person name="Van de Peer Y."/>
            <person name="Rokhsar D."/>
        </authorList>
    </citation>
    <scope>NUCLEOTIDE SEQUENCE [LARGE SCALE GENOMIC DNA]</scope>
    <source>
        <strain evidence="3">cv. Nisqually</strain>
        <strain evidence="2">Nisqually-1</strain>
    </source>
</reference>
<dbReference type="AlphaFoldDB" id="A0A3N7FE92"/>
<dbReference type="PROSITE" id="PS51746">
    <property type="entry name" value="PPM_2"/>
    <property type="match status" value="1"/>
</dbReference>
<dbReference type="Proteomes" id="UP000006729">
    <property type="component" value="Chromosome 8"/>
</dbReference>
<reference evidence="2" key="2">
    <citation type="submission" date="2017-07" db="EMBL/GenBank/DDBJ databases">
        <title>WGS assembly of Populus trichocarpa.</title>
        <authorList>
            <person name="Tuskan G."/>
            <person name="Difazio S."/>
            <person name="Jansson S."/>
            <person name="Bohlmann J."/>
            <person name="Grigoriev I."/>
            <person name="Hellsten U."/>
            <person name="Putnam N."/>
            <person name="Ralph S."/>
            <person name="Rombauts S."/>
            <person name="Salamov A."/>
            <person name="Schein J."/>
            <person name="Sterck L."/>
            <person name="Aerts A."/>
            <person name="Bhalerao R."/>
            <person name="Bhalerao R."/>
            <person name="Blaudez D."/>
            <person name="Boerjan W."/>
            <person name="Brun A."/>
            <person name="Brunner A."/>
            <person name="Busov V."/>
            <person name="Campbell M."/>
            <person name="Carlson J."/>
            <person name="Chalot M."/>
            <person name="Chapman J."/>
            <person name="Chen G."/>
            <person name="Cooper D."/>
            <person name="Coutinho P."/>
            <person name="Couturier J."/>
            <person name="Covert S."/>
            <person name="Cronk Q."/>
            <person name="Cunningham R."/>
            <person name="Davis J."/>
            <person name="Degroeve S."/>
            <person name="Dejardin A."/>
            <person name="Depamphilis C."/>
            <person name="Detter J."/>
            <person name="Dirks B."/>
            <person name="Dubchak I."/>
            <person name="Duplessis S."/>
            <person name="Ehlting J."/>
            <person name="Ellis B."/>
            <person name="Gendler K."/>
            <person name="Goodstein D."/>
            <person name="Gribskov M."/>
            <person name="Grimwood J."/>
            <person name="Groover A."/>
            <person name="Gunter L."/>
            <person name="Hamberger B."/>
            <person name="Heinze B."/>
            <person name="Helariutta Y."/>
            <person name="Henrissat B."/>
            <person name="Holligan D."/>
            <person name="Holt R."/>
            <person name="Huang W."/>
            <person name="Islam-Faridi N."/>
            <person name="Jones S."/>
            <person name="Jones-Rhoades M."/>
            <person name="Jorgensen R."/>
            <person name="Joshi C."/>
            <person name="Kangasjarvi J."/>
            <person name="Karlsson J."/>
            <person name="Kelleher C."/>
            <person name="Kirkpatrick R."/>
            <person name="Kirst M."/>
            <person name="Kohler A."/>
            <person name="Kalluri U."/>
            <person name="Larimer F."/>
            <person name="Leebens-Mack J."/>
            <person name="Leple J."/>
            <person name="Locascio P."/>
            <person name="Lou Y."/>
            <person name="Lucas S."/>
            <person name="Martin F."/>
            <person name="Montanini B."/>
            <person name="Napoli C."/>
            <person name="Nelson D."/>
            <person name="Nelson C."/>
            <person name="Nieminen K."/>
            <person name="Nilsson O."/>
            <person name="Pereda V."/>
            <person name="Peter G."/>
            <person name="Philippe R."/>
            <person name="Pilate G."/>
            <person name="Poliakov A."/>
            <person name="Razumovskaya J."/>
            <person name="Richardson P."/>
            <person name="Rinaldi C."/>
            <person name="Ritland K."/>
            <person name="Rouze P."/>
            <person name="Ryaboy D."/>
            <person name="Schmutz J."/>
            <person name="Schrader J."/>
            <person name="Segerman B."/>
            <person name="Shin H."/>
            <person name="Siddiqui A."/>
            <person name="Sterky F."/>
            <person name="Terry A."/>
            <person name="Tsai C."/>
            <person name="Uberbacher E."/>
            <person name="Unneberg P."/>
            <person name="Vahala J."/>
            <person name="Wall K."/>
            <person name="Wessler S."/>
            <person name="Yang G."/>
            <person name="Yin T."/>
            <person name="Douglas C."/>
            <person name="Marra M."/>
            <person name="Sandberg G."/>
            <person name="Van De Peer Y."/>
            <person name="Rokhsar D."/>
        </authorList>
    </citation>
    <scope>NUCLEOTIDE SEQUENCE</scope>
    <source>
        <strain evidence="2">Nisqually-1</strain>
    </source>
</reference>
<dbReference type="SMART" id="SM00331">
    <property type="entry name" value="PP2C_SIG"/>
    <property type="match status" value="1"/>
</dbReference>
<name>A0A3N7FE92_POPTR</name>
<evidence type="ECO:0000259" key="1">
    <source>
        <dbReference type="PROSITE" id="PS51746"/>
    </source>
</evidence>
<feature type="domain" description="PPM-type phosphatase" evidence="1">
    <location>
        <begin position="28"/>
        <end position="261"/>
    </location>
</feature>
<dbReference type="CDD" id="cd00143">
    <property type="entry name" value="PP2Cc"/>
    <property type="match status" value="1"/>
</dbReference>
<dbReference type="InterPro" id="IPR015655">
    <property type="entry name" value="PP2C"/>
</dbReference>
<dbReference type="PANTHER" id="PTHR47992">
    <property type="entry name" value="PROTEIN PHOSPHATASE"/>
    <property type="match status" value="1"/>
</dbReference>
<evidence type="ECO:0000313" key="3">
    <source>
        <dbReference type="Proteomes" id="UP000006729"/>
    </source>
</evidence>
<dbReference type="Gene3D" id="3.60.40.10">
    <property type="entry name" value="PPM-type phosphatase domain"/>
    <property type="match status" value="1"/>
</dbReference>
<accession>A0A3N7FE92</accession>
<dbReference type="EMBL" id="CM009297">
    <property type="protein sequence ID" value="RQO94573.1"/>
    <property type="molecule type" value="Genomic_DNA"/>
</dbReference>
<dbReference type="GO" id="GO:0004722">
    <property type="term" value="F:protein serine/threonine phosphatase activity"/>
    <property type="evidence" value="ECO:0007669"/>
    <property type="project" value="InterPro"/>
</dbReference>
<dbReference type="Pfam" id="PF00481">
    <property type="entry name" value="PP2C"/>
    <property type="match status" value="1"/>
</dbReference>
<organism evidence="2 3">
    <name type="scientific">Populus trichocarpa</name>
    <name type="common">Western balsam poplar</name>
    <name type="synonym">Populus balsamifera subsp. trichocarpa</name>
    <dbReference type="NCBI Taxonomy" id="3694"/>
    <lineage>
        <taxon>Eukaryota</taxon>
        <taxon>Viridiplantae</taxon>
        <taxon>Streptophyta</taxon>
        <taxon>Embryophyta</taxon>
        <taxon>Tracheophyta</taxon>
        <taxon>Spermatophyta</taxon>
        <taxon>Magnoliopsida</taxon>
        <taxon>eudicotyledons</taxon>
        <taxon>Gunneridae</taxon>
        <taxon>Pentapetalae</taxon>
        <taxon>rosids</taxon>
        <taxon>fabids</taxon>
        <taxon>Malpighiales</taxon>
        <taxon>Salicaceae</taxon>
        <taxon>Saliceae</taxon>
        <taxon>Populus</taxon>
    </lineage>
</organism>
<keyword evidence="3" id="KW-1185">Reference proteome</keyword>
<evidence type="ECO:0000313" key="2">
    <source>
        <dbReference type="EMBL" id="RQO94573.1"/>
    </source>
</evidence>
<gene>
    <name evidence="2" type="ORF">POPTR_008G123600</name>
</gene>
<dbReference type="SMART" id="SM00332">
    <property type="entry name" value="PP2Cc"/>
    <property type="match status" value="1"/>
</dbReference>
<dbReference type="InterPro" id="IPR036457">
    <property type="entry name" value="PPM-type-like_dom_sf"/>
</dbReference>
<sequence>MSSGEGRRRRDNLVPLAALISREMRIEKMDKPTVKYGHAAQSRKGEDHFLIKMDCQRVPGNSSSTFSVFAIFDGHNGNAAAIYTRENLLNHILGAMPRGLGREEWIQALPRALVAGFVKTDKEFQSRGETSGTTATFVIVDRWTVTVASVGDSRCILDAQGGAVSSLTVDHRLEENVEERKRVTASGGEVGRLSIVGGVELSNAGGRLIVASDGIWDALSSEMAAKSCRGLPAELAAKQVVKEALRTRGLKDDTTCIVVDIIPPDNSIQPPTPPKKHNMLRALLFRKKCHDSSSKLSKKLSAIGTVEELFEEGSAMLAERLGNDYSTSQSTSGLFTCVVCQIDLAPSEGISVHAGSIFSTSSKPWQGPFLCADCRNKKDAMEGKRPSGVKVA</sequence>
<dbReference type="SUPFAM" id="SSF81606">
    <property type="entry name" value="PP2C-like"/>
    <property type="match status" value="1"/>
</dbReference>
<protein>
    <recommendedName>
        <fullName evidence="1">PPM-type phosphatase domain-containing protein</fullName>
    </recommendedName>
</protein>